<dbReference type="SUPFAM" id="SSF56112">
    <property type="entry name" value="Protein kinase-like (PK-like)"/>
    <property type="match status" value="1"/>
</dbReference>
<evidence type="ECO:0000256" key="1">
    <source>
        <dbReference type="ARBA" id="ARBA00006219"/>
    </source>
</evidence>
<dbReference type="InterPro" id="IPR011009">
    <property type="entry name" value="Kinase-like_dom_sf"/>
</dbReference>
<dbReference type="GO" id="GO:0005524">
    <property type="term" value="F:ATP binding"/>
    <property type="evidence" value="ECO:0007669"/>
    <property type="project" value="UniProtKB-KW"/>
</dbReference>
<evidence type="ECO:0000256" key="6">
    <source>
        <dbReference type="ARBA" id="ARBA00023251"/>
    </source>
</evidence>
<keyword evidence="6" id="KW-0046">Antibiotic resistance</keyword>
<dbReference type="EMBL" id="CZQE01000322">
    <property type="protein sequence ID" value="CUS45977.1"/>
    <property type="molecule type" value="Genomic_DNA"/>
</dbReference>
<comment type="similarity">
    <text evidence="1">Belongs to the aminoglycoside phosphotransferase family.</text>
</comment>
<keyword evidence="4" id="KW-0418">Kinase</keyword>
<evidence type="ECO:0000259" key="7">
    <source>
        <dbReference type="Pfam" id="PF01636"/>
    </source>
</evidence>
<organism evidence="8">
    <name type="scientific">hydrothermal vent metagenome</name>
    <dbReference type="NCBI Taxonomy" id="652676"/>
    <lineage>
        <taxon>unclassified sequences</taxon>
        <taxon>metagenomes</taxon>
        <taxon>ecological metagenomes</taxon>
    </lineage>
</organism>
<feature type="domain" description="Aminoglycoside phosphotransferase" evidence="7">
    <location>
        <begin position="94"/>
        <end position="231"/>
    </location>
</feature>
<evidence type="ECO:0000256" key="3">
    <source>
        <dbReference type="ARBA" id="ARBA00022741"/>
    </source>
</evidence>
<keyword evidence="5" id="KW-0067">ATP-binding</keyword>
<keyword evidence="2" id="KW-0808">Transferase</keyword>
<dbReference type="InterPro" id="IPR024165">
    <property type="entry name" value="Kan/Strep_kinase"/>
</dbReference>
<dbReference type="CDD" id="cd05150">
    <property type="entry name" value="APH"/>
    <property type="match status" value="1"/>
</dbReference>
<dbReference type="GO" id="GO:0016301">
    <property type="term" value="F:kinase activity"/>
    <property type="evidence" value="ECO:0007669"/>
    <property type="project" value="UniProtKB-KW"/>
</dbReference>
<evidence type="ECO:0000313" key="8">
    <source>
        <dbReference type="EMBL" id="CUS45977.1"/>
    </source>
</evidence>
<dbReference type="Gene3D" id="3.90.1200.10">
    <property type="match status" value="1"/>
</dbReference>
<dbReference type="Pfam" id="PF01636">
    <property type="entry name" value="APH"/>
    <property type="match status" value="1"/>
</dbReference>
<keyword evidence="3" id="KW-0547">Nucleotide-binding</keyword>
<evidence type="ECO:0000256" key="2">
    <source>
        <dbReference type="ARBA" id="ARBA00022679"/>
    </source>
</evidence>
<name>A0A160TNS1_9ZZZZ</name>
<dbReference type="GO" id="GO:0046677">
    <property type="term" value="P:response to antibiotic"/>
    <property type="evidence" value="ECO:0007669"/>
    <property type="project" value="UniProtKB-KW"/>
</dbReference>
<reference evidence="8" key="1">
    <citation type="submission" date="2015-10" db="EMBL/GenBank/DDBJ databases">
        <authorList>
            <person name="Gilbert D.G."/>
        </authorList>
    </citation>
    <scope>NUCLEOTIDE SEQUENCE</scope>
</reference>
<evidence type="ECO:0000256" key="4">
    <source>
        <dbReference type="ARBA" id="ARBA00022777"/>
    </source>
</evidence>
<evidence type="ECO:0000256" key="5">
    <source>
        <dbReference type="ARBA" id="ARBA00022840"/>
    </source>
</evidence>
<gene>
    <name evidence="8" type="ORF">MGWOODY_Smn2254</name>
</gene>
<proteinExistence type="inferred from homology"/>
<dbReference type="AlphaFoldDB" id="A0A160TNS1"/>
<accession>A0A160TNS1</accession>
<dbReference type="InterPro" id="IPR002575">
    <property type="entry name" value="Aminoglycoside_PTrfase"/>
</dbReference>
<keyword evidence="8" id="KW-0346">Stress response</keyword>
<sequence length="242" mass="26878">MQIGIDFGTSNTSIGYSGPQGIRLIELEPDATSIPTAVFYGLASGEYAIGAEAVAAYETGEEGRLMRSIKSVLGSSLIDETTDVGRRRLPFRDVIAHFLRRLHAIPMESCPFNSDHRFRLGEARWRLDAGLVDVDDFDEEREGWSAEQVWDEMSALLPFAPDPVVTHGDISLDNILIADGGHVGCIDAGRAGIADRYQDLAIVWHGLAEFGRPLQERFFATYGIDQPDERKISFHLMLDEFF</sequence>
<protein>
    <submittedName>
        <fullName evidence="8">Heat shock protein YegD</fullName>
    </submittedName>
</protein>
<dbReference type="GO" id="GO:0016773">
    <property type="term" value="F:phosphotransferase activity, alcohol group as acceptor"/>
    <property type="evidence" value="ECO:0007669"/>
    <property type="project" value="InterPro"/>
</dbReference>